<protein>
    <submittedName>
        <fullName evidence="8">RNA polymerase sigma factor</fullName>
    </submittedName>
</protein>
<dbReference type="NCBIfam" id="TIGR02937">
    <property type="entry name" value="sigma70-ECF"/>
    <property type="match status" value="1"/>
</dbReference>
<sequence>MTGKEQNIENTFHQEQGRLTNYIKGKVGSLEDAEDITQDVFLSFVGSFDDISDLRKSISWLYTVAKNKIVDFRRKKKTVAIEDQKPETDQEEGLNLIDLIPSIESLPDEQLMLDMIWEEIHLRLEELPKEQREVFEWHELEGRSFKQIADATGITINTLISRKRYAVLYLREHLEELFKLIKE</sequence>
<dbReference type="AlphaFoldDB" id="A0A3S9P8F4"/>
<accession>A0A3S9P8F4</accession>
<keyword evidence="2" id="KW-0805">Transcription regulation</keyword>
<reference evidence="8 9" key="1">
    <citation type="submission" date="2018-12" db="EMBL/GenBank/DDBJ databases">
        <title>Flammeovirga pectinis sp. nov., isolated from the gut of the Korean scallop, Patinopecten yessoensis.</title>
        <authorList>
            <person name="Bae J.-W."/>
            <person name="Jeong Y.-S."/>
            <person name="Kang W."/>
        </authorList>
    </citation>
    <scope>NUCLEOTIDE SEQUENCE [LARGE SCALE GENOMIC DNA]</scope>
    <source>
        <strain evidence="8 9">L12M1</strain>
    </source>
</reference>
<dbReference type="SUPFAM" id="SSF88946">
    <property type="entry name" value="Sigma2 domain of RNA polymerase sigma factors"/>
    <property type="match status" value="1"/>
</dbReference>
<feature type="domain" description="RNA polymerase sigma-70 region 2" evidence="6">
    <location>
        <begin position="12"/>
        <end position="77"/>
    </location>
</feature>
<keyword evidence="3" id="KW-0731">Sigma factor</keyword>
<evidence type="ECO:0000259" key="7">
    <source>
        <dbReference type="Pfam" id="PF08281"/>
    </source>
</evidence>
<evidence type="ECO:0000256" key="5">
    <source>
        <dbReference type="ARBA" id="ARBA00023163"/>
    </source>
</evidence>
<evidence type="ECO:0000313" key="9">
    <source>
        <dbReference type="Proteomes" id="UP000267268"/>
    </source>
</evidence>
<dbReference type="EMBL" id="CP034562">
    <property type="protein sequence ID" value="AZQ64500.1"/>
    <property type="molecule type" value="Genomic_DNA"/>
</dbReference>
<dbReference type="Proteomes" id="UP000267268">
    <property type="component" value="Chromosome 1"/>
</dbReference>
<proteinExistence type="inferred from homology"/>
<comment type="similarity">
    <text evidence="1">Belongs to the sigma-70 factor family. ECF subfamily.</text>
</comment>
<evidence type="ECO:0000256" key="4">
    <source>
        <dbReference type="ARBA" id="ARBA00023125"/>
    </source>
</evidence>
<keyword evidence="9" id="KW-1185">Reference proteome</keyword>
<dbReference type="Gene3D" id="1.10.1740.10">
    <property type="match status" value="1"/>
</dbReference>
<dbReference type="OrthoDB" id="9784272at2"/>
<dbReference type="GO" id="GO:0006352">
    <property type="term" value="P:DNA-templated transcription initiation"/>
    <property type="evidence" value="ECO:0007669"/>
    <property type="project" value="InterPro"/>
</dbReference>
<keyword evidence="4" id="KW-0238">DNA-binding</keyword>
<evidence type="ECO:0000259" key="6">
    <source>
        <dbReference type="Pfam" id="PF04542"/>
    </source>
</evidence>
<dbReference type="Pfam" id="PF08281">
    <property type="entry name" value="Sigma70_r4_2"/>
    <property type="match status" value="1"/>
</dbReference>
<dbReference type="SUPFAM" id="SSF88659">
    <property type="entry name" value="Sigma3 and sigma4 domains of RNA polymerase sigma factors"/>
    <property type="match status" value="1"/>
</dbReference>
<name>A0A3S9P8F4_9BACT</name>
<dbReference type="Pfam" id="PF04542">
    <property type="entry name" value="Sigma70_r2"/>
    <property type="match status" value="1"/>
</dbReference>
<dbReference type="InterPro" id="IPR014284">
    <property type="entry name" value="RNA_pol_sigma-70_dom"/>
</dbReference>
<dbReference type="GO" id="GO:0016987">
    <property type="term" value="F:sigma factor activity"/>
    <property type="evidence" value="ECO:0007669"/>
    <property type="project" value="UniProtKB-KW"/>
</dbReference>
<evidence type="ECO:0000256" key="3">
    <source>
        <dbReference type="ARBA" id="ARBA00023082"/>
    </source>
</evidence>
<dbReference type="RefSeq" id="WP_126618250.1">
    <property type="nucleotide sequence ID" value="NZ_CP034562.1"/>
</dbReference>
<organism evidence="8 9">
    <name type="scientific">Flammeovirga pectinis</name>
    <dbReference type="NCBI Taxonomy" id="2494373"/>
    <lineage>
        <taxon>Bacteria</taxon>
        <taxon>Pseudomonadati</taxon>
        <taxon>Bacteroidota</taxon>
        <taxon>Cytophagia</taxon>
        <taxon>Cytophagales</taxon>
        <taxon>Flammeovirgaceae</taxon>
        <taxon>Flammeovirga</taxon>
    </lineage>
</organism>
<gene>
    <name evidence="8" type="ORF">EI427_20510</name>
</gene>
<evidence type="ECO:0000313" key="8">
    <source>
        <dbReference type="EMBL" id="AZQ64500.1"/>
    </source>
</evidence>
<dbReference type="PANTHER" id="PTHR43133:SF8">
    <property type="entry name" value="RNA POLYMERASE SIGMA FACTOR HI_1459-RELATED"/>
    <property type="match status" value="1"/>
</dbReference>
<dbReference type="InterPro" id="IPR007627">
    <property type="entry name" value="RNA_pol_sigma70_r2"/>
</dbReference>
<dbReference type="InterPro" id="IPR013249">
    <property type="entry name" value="RNA_pol_sigma70_r4_t2"/>
</dbReference>
<feature type="domain" description="RNA polymerase sigma factor 70 region 4 type 2" evidence="7">
    <location>
        <begin position="118"/>
        <end position="158"/>
    </location>
</feature>
<keyword evidence="5" id="KW-0804">Transcription</keyword>
<dbReference type="GO" id="GO:0003677">
    <property type="term" value="F:DNA binding"/>
    <property type="evidence" value="ECO:0007669"/>
    <property type="project" value="UniProtKB-KW"/>
</dbReference>
<dbReference type="InterPro" id="IPR039425">
    <property type="entry name" value="RNA_pol_sigma-70-like"/>
</dbReference>
<evidence type="ECO:0000256" key="2">
    <source>
        <dbReference type="ARBA" id="ARBA00023015"/>
    </source>
</evidence>
<dbReference type="InterPro" id="IPR036388">
    <property type="entry name" value="WH-like_DNA-bd_sf"/>
</dbReference>
<dbReference type="Gene3D" id="1.10.10.10">
    <property type="entry name" value="Winged helix-like DNA-binding domain superfamily/Winged helix DNA-binding domain"/>
    <property type="match status" value="1"/>
</dbReference>
<dbReference type="PANTHER" id="PTHR43133">
    <property type="entry name" value="RNA POLYMERASE ECF-TYPE SIGMA FACTO"/>
    <property type="match status" value="1"/>
</dbReference>
<evidence type="ECO:0000256" key="1">
    <source>
        <dbReference type="ARBA" id="ARBA00010641"/>
    </source>
</evidence>
<dbReference type="InterPro" id="IPR013324">
    <property type="entry name" value="RNA_pol_sigma_r3/r4-like"/>
</dbReference>
<dbReference type="KEGG" id="fll:EI427_20510"/>
<dbReference type="InterPro" id="IPR013325">
    <property type="entry name" value="RNA_pol_sigma_r2"/>
</dbReference>